<protein>
    <submittedName>
        <fullName evidence="2">Uncharacterized protein</fullName>
    </submittedName>
</protein>
<feature type="region of interest" description="Disordered" evidence="1">
    <location>
        <begin position="1"/>
        <end position="20"/>
    </location>
</feature>
<accession>A0A243WI97</accession>
<dbReference type="AlphaFoldDB" id="A0A243WI97"/>
<feature type="compositionally biased region" description="Acidic residues" evidence="1">
    <location>
        <begin position="41"/>
        <end position="52"/>
    </location>
</feature>
<dbReference type="RefSeq" id="WP_086593089.1">
    <property type="nucleotide sequence ID" value="NZ_MTSE01000002.1"/>
</dbReference>
<gene>
    <name evidence="2" type="ORF">BXP70_05935</name>
</gene>
<proteinExistence type="predicted"/>
<organism evidence="2 3">
    <name type="scientific">Hymenobacter crusticola</name>
    <dbReference type="NCBI Taxonomy" id="1770526"/>
    <lineage>
        <taxon>Bacteria</taxon>
        <taxon>Pseudomonadati</taxon>
        <taxon>Bacteroidota</taxon>
        <taxon>Cytophagia</taxon>
        <taxon>Cytophagales</taxon>
        <taxon>Hymenobacteraceae</taxon>
        <taxon>Hymenobacter</taxon>
    </lineage>
</organism>
<dbReference type="Proteomes" id="UP000194873">
    <property type="component" value="Unassembled WGS sequence"/>
</dbReference>
<dbReference type="OrthoDB" id="885184at2"/>
<evidence type="ECO:0000313" key="3">
    <source>
        <dbReference type="Proteomes" id="UP000194873"/>
    </source>
</evidence>
<evidence type="ECO:0000256" key="1">
    <source>
        <dbReference type="SAM" id="MobiDB-lite"/>
    </source>
</evidence>
<keyword evidence="3" id="KW-1185">Reference proteome</keyword>
<name>A0A243WI97_9BACT</name>
<feature type="region of interest" description="Disordered" evidence="1">
    <location>
        <begin position="31"/>
        <end position="78"/>
    </location>
</feature>
<evidence type="ECO:0000313" key="2">
    <source>
        <dbReference type="EMBL" id="OUJ75547.1"/>
    </source>
</evidence>
<sequence>MANKPKTQPAQPEPGDPLFNLKHAEAEAALGTDTSALNEAINEDGPEDDDLDEGPRDSQGNRRGESSAPEAGTTAGKH</sequence>
<reference evidence="2 3" key="1">
    <citation type="submission" date="2017-01" db="EMBL/GenBank/DDBJ databases">
        <title>A new Hymenobacter.</title>
        <authorList>
            <person name="Liang Y."/>
            <person name="Feng F."/>
        </authorList>
    </citation>
    <scope>NUCLEOTIDE SEQUENCE [LARGE SCALE GENOMIC DNA]</scope>
    <source>
        <strain evidence="2">MIMBbqt21</strain>
    </source>
</reference>
<feature type="compositionally biased region" description="Polar residues" evidence="1">
    <location>
        <begin position="1"/>
        <end position="10"/>
    </location>
</feature>
<feature type="compositionally biased region" description="Basic and acidic residues" evidence="1">
    <location>
        <begin position="53"/>
        <end position="65"/>
    </location>
</feature>
<comment type="caution">
    <text evidence="2">The sequence shown here is derived from an EMBL/GenBank/DDBJ whole genome shotgun (WGS) entry which is preliminary data.</text>
</comment>
<dbReference type="EMBL" id="MTSE01000002">
    <property type="protein sequence ID" value="OUJ75547.1"/>
    <property type="molecule type" value="Genomic_DNA"/>
</dbReference>